<keyword evidence="3" id="KW-0645">Protease</keyword>
<keyword evidence="1" id="KW-1133">Transmembrane helix</keyword>
<dbReference type="EMBL" id="QLLR01000003">
    <property type="protein sequence ID" value="RAJ34379.1"/>
    <property type="molecule type" value="Genomic_DNA"/>
</dbReference>
<sequence length="231" mass="26459">MLELVYDLAEYLKRPRLVSIPEKVDKPFSLLLKLALICIIAGVGCGILLSLLIGLKLIPDPGPSVIDHKKMSKLMLFVMAVIWAPLTEELFFRAQLRRFTGSLAFIALMCGVLLSVIIQTDWAYVVSPFIFIILYVIYRYNLARSLTLKFEFWERILPWHFHLTAICFSLIHLSNYEKGISLLPLGILYTLPQLAVGLVLGYTRMNYGLKYSMAVHAMYNFFPVLLFISKY</sequence>
<feature type="domain" description="CAAX prenyl protease 2/Lysostaphin resistance protein A-like" evidence="2">
    <location>
        <begin position="137"/>
        <end position="222"/>
    </location>
</feature>
<dbReference type="GO" id="GO:0006508">
    <property type="term" value="P:proteolysis"/>
    <property type="evidence" value="ECO:0007669"/>
    <property type="project" value="UniProtKB-KW"/>
</dbReference>
<keyword evidence="1" id="KW-0812">Transmembrane</keyword>
<feature type="transmembrane region" description="Helical" evidence="1">
    <location>
        <begin position="179"/>
        <end position="202"/>
    </location>
</feature>
<evidence type="ECO:0000313" key="3">
    <source>
        <dbReference type="EMBL" id="RAJ34379.1"/>
    </source>
</evidence>
<dbReference type="Pfam" id="PF02517">
    <property type="entry name" value="Rce1-like"/>
    <property type="match status" value="1"/>
</dbReference>
<dbReference type="OrthoDB" id="1443714at2"/>
<dbReference type="AlphaFoldDB" id="A0A327SZG6"/>
<feature type="transmembrane region" description="Helical" evidence="1">
    <location>
        <begin position="124"/>
        <end position="140"/>
    </location>
</feature>
<feature type="transmembrane region" description="Helical" evidence="1">
    <location>
        <begin position="99"/>
        <end position="118"/>
    </location>
</feature>
<dbReference type="RefSeq" id="WP_111632857.1">
    <property type="nucleotide sequence ID" value="NZ_QLLR01000003.1"/>
</dbReference>
<feature type="transmembrane region" description="Helical" evidence="1">
    <location>
        <begin position="152"/>
        <end position="173"/>
    </location>
</feature>
<feature type="transmembrane region" description="Helical" evidence="1">
    <location>
        <begin position="209"/>
        <end position="228"/>
    </location>
</feature>
<comment type="caution">
    <text evidence="3">The sequence shown here is derived from an EMBL/GenBank/DDBJ whole genome shotgun (WGS) entry which is preliminary data.</text>
</comment>
<protein>
    <submittedName>
        <fullName evidence="3">CAAX prenyl protease-like protein</fullName>
    </submittedName>
</protein>
<dbReference type="Proteomes" id="UP000249754">
    <property type="component" value="Unassembled WGS sequence"/>
</dbReference>
<evidence type="ECO:0000259" key="2">
    <source>
        <dbReference type="Pfam" id="PF02517"/>
    </source>
</evidence>
<feature type="transmembrane region" description="Helical" evidence="1">
    <location>
        <begin position="74"/>
        <end position="92"/>
    </location>
</feature>
<dbReference type="GO" id="GO:0080120">
    <property type="term" value="P:CAAX-box protein maturation"/>
    <property type="evidence" value="ECO:0007669"/>
    <property type="project" value="UniProtKB-ARBA"/>
</dbReference>
<name>A0A327SZG6_9SPHI</name>
<evidence type="ECO:0000256" key="1">
    <source>
        <dbReference type="SAM" id="Phobius"/>
    </source>
</evidence>
<proteinExistence type="predicted"/>
<dbReference type="STRING" id="188932.AY601_4296"/>
<keyword evidence="1" id="KW-0472">Membrane</keyword>
<feature type="transmembrane region" description="Helical" evidence="1">
    <location>
        <begin position="30"/>
        <end position="54"/>
    </location>
</feature>
<keyword evidence="3" id="KW-0378">Hydrolase</keyword>
<organism evidence="3 4">
    <name type="scientific">Pedobacter cryoconitis</name>
    <dbReference type="NCBI Taxonomy" id="188932"/>
    <lineage>
        <taxon>Bacteria</taxon>
        <taxon>Pseudomonadati</taxon>
        <taxon>Bacteroidota</taxon>
        <taxon>Sphingobacteriia</taxon>
        <taxon>Sphingobacteriales</taxon>
        <taxon>Sphingobacteriaceae</taxon>
        <taxon>Pedobacter</taxon>
    </lineage>
</organism>
<accession>A0A327SZG6</accession>
<evidence type="ECO:0000313" key="4">
    <source>
        <dbReference type="Proteomes" id="UP000249754"/>
    </source>
</evidence>
<dbReference type="GO" id="GO:0004175">
    <property type="term" value="F:endopeptidase activity"/>
    <property type="evidence" value="ECO:0007669"/>
    <property type="project" value="UniProtKB-ARBA"/>
</dbReference>
<dbReference type="InterPro" id="IPR003675">
    <property type="entry name" value="Rce1/LyrA-like_dom"/>
</dbReference>
<gene>
    <name evidence="3" type="ORF">LY11_01271</name>
</gene>
<reference evidence="3 4" key="1">
    <citation type="submission" date="2018-06" db="EMBL/GenBank/DDBJ databases">
        <title>Genomic Encyclopedia of Archaeal and Bacterial Type Strains, Phase II (KMG-II): from individual species to whole genera.</title>
        <authorList>
            <person name="Goeker M."/>
        </authorList>
    </citation>
    <scope>NUCLEOTIDE SEQUENCE [LARGE SCALE GENOMIC DNA]</scope>
    <source>
        <strain evidence="3 4">DSM 14825</strain>
    </source>
</reference>